<accession>A0A2B4RB28</accession>
<dbReference type="PROSITE" id="PS50092">
    <property type="entry name" value="TSP1"/>
    <property type="match status" value="1"/>
</dbReference>
<name>A0A2B4RB28_STYPI</name>
<evidence type="ECO:0000259" key="16">
    <source>
        <dbReference type="PROSITE" id="PS50825"/>
    </source>
</evidence>
<dbReference type="Pfam" id="PF00791">
    <property type="entry name" value="ZU5"/>
    <property type="match status" value="1"/>
</dbReference>
<evidence type="ECO:0000256" key="8">
    <source>
        <dbReference type="ARBA" id="ARBA00023136"/>
    </source>
</evidence>
<keyword evidence="7 13" id="KW-1133">Transmembrane helix</keyword>
<dbReference type="InterPro" id="IPR033772">
    <property type="entry name" value="UPA"/>
</dbReference>
<dbReference type="PROSITE" id="PS50825">
    <property type="entry name" value="HYR"/>
    <property type="match status" value="1"/>
</dbReference>
<evidence type="ECO:0000313" key="19">
    <source>
        <dbReference type="EMBL" id="PFX15554.1"/>
    </source>
</evidence>
<comment type="similarity">
    <text evidence="2 13">Belongs to the unc-5 family.</text>
</comment>
<dbReference type="PANTHER" id="PTHR12582">
    <property type="entry name" value="NETRIN RECEPTOR UNC5"/>
    <property type="match status" value="1"/>
</dbReference>
<dbReference type="SMART" id="SM00409">
    <property type="entry name" value="IG"/>
    <property type="match status" value="1"/>
</dbReference>
<keyword evidence="4 13" id="KW-0812">Transmembrane</keyword>
<protein>
    <recommendedName>
        <fullName evidence="13">Netrin receptor UNC5</fullName>
    </recommendedName>
</protein>
<dbReference type="STRING" id="50429.A0A2B4RB28"/>
<evidence type="ECO:0000313" key="20">
    <source>
        <dbReference type="Proteomes" id="UP000225706"/>
    </source>
</evidence>
<dbReference type="AlphaFoldDB" id="A0A2B4RB28"/>
<comment type="function">
    <text evidence="13">Receptor for netrin required for axon guidance. Mediates axon repulsion of neuronal growth cones in the developing nervous system upon ligand binding.</text>
</comment>
<dbReference type="SUPFAM" id="SSF82895">
    <property type="entry name" value="TSP-1 type 1 repeat"/>
    <property type="match status" value="1"/>
</dbReference>
<keyword evidence="5 13" id="KW-0732">Signal</keyword>
<dbReference type="InterPro" id="IPR007110">
    <property type="entry name" value="Ig-like_dom"/>
</dbReference>
<sequence length="1043" mass="114374">MESRFVLACMICLVFPQSAFGSNLVLGRERSPGLPKDISTTDVVKPEFVTEPEDKFVLPNSLPANLLCEARFVSNLNFHCTGGLVQRKLYDNQTGNNVKLLIVELAVSPVLAKSNATDAVCTCVATGYQGQVIKSRPAAVKKAYLDENVVISPSVDTRVPKNTLVTLKCKPPAGVPRPMVSWWKDGRLLDSSSRGVLFGTDPNYLEVIIKKAKISHGGLYTCEVSNLAGSQKSTAIKLTVYVDGGWSEWQEFSPCNAPKCGTGKKMLKRSCTNPQPQNGGDFCEGSVIKYEPCQDLSPDVSVTCPDPIKVLVNQSDGRLLNVSWNKPVVHGAVNGTKVSLNVIPDWAVPPVLFEQKYSIYTIKYFAKDECKREVSCSFNITVLNVSAPACLTPDCKTITDASSLSTVSTNIELTETTAVNYIISVAVLAAVVTVFVTLLIIYLQRYRNLRKRYGASTHKQYEGPKDIIDHKRIVVARSASYEEAPPLPVKLTAGSPTGPTACDFQGVSELPDKSVHVEIEAHVDGEGKEDRARNFKRTYSSVSNKSTASEISRMMWNVSNIPENADPKMVACGLVDHNGGKFTIGNTGVSLTVPSGAIPEGRTEGIYVAIVDQEKEHPKITGKQSLLSPVVKCGPTGLKFQRPVILSIPHCALLNEGAWKLKDWKQLIDVGTQDGTEDSHVIVEPNTVHVMVDHFTLFAVVGESGANHKAERDLQVLAYVTPPEANANCVVRVYCVEGTPAAIEDVYNHETKKYRGETIEPPQQLHFKDGGGDLLVKLTDCERGWHTVKETKKIHFRDIWEGIHRLPNATFVFSSRDTSVSGFSAQFEVRQDCENGDEREVNVVTTVKRGRDESTGPSNDQRQSNTSLAARWEDSAKFPPAASFASLMDHSTALLNAGSIVNPWHYRQSEVVGACGGTPSTSPMFARQMSSGYFSVGFESLQTVGLLSRELRSKLAVKLDPPHESDWKVLAENFGFSCEDIKWMDSRKGHSPTEILFNYLETIGGPQNRFSLSKLAKTLQQIGREDAFELVTAEMSTRKETTV</sequence>
<evidence type="ECO:0000259" key="18">
    <source>
        <dbReference type="PROSITE" id="PS51145"/>
    </source>
</evidence>
<dbReference type="Pfam" id="PF13927">
    <property type="entry name" value="Ig_3"/>
    <property type="match status" value="1"/>
</dbReference>
<dbReference type="InterPro" id="IPR057755">
    <property type="entry name" value="UNC5A-D-like_N"/>
</dbReference>
<dbReference type="Pfam" id="PF17217">
    <property type="entry name" value="UPA"/>
    <property type="match status" value="1"/>
</dbReference>
<dbReference type="Gene3D" id="2.60.40.10">
    <property type="entry name" value="Immunoglobulins"/>
    <property type="match status" value="2"/>
</dbReference>
<dbReference type="FunFam" id="2.20.100.10:FF:000001">
    <property type="entry name" value="semaphorin-5A isoform X1"/>
    <property type="match status" value="1"/>
</dbReference>
<keyword evidence="20" id="KW-1185">Reference proteome</keyword>
<dbReference type="PROSITE" id="PS50835">
    <property type="entry name" value="IG_LIKE"/>
    <property type="match status" value="1"/>
</dbReference>
<dbReference type="InterPro" id="IPR003598">
    <property type="entry name" value="Ig_sub2"/>
</dbReference>
<organism evidence="19 20">
    <name type="scientific">Stylophora pistillata</name>
    <name type="common">Smooth cauliflower coral</name>
    <dbReference type="NCBI Taxonomy" id="50429"/>
    <lineage>
        <taxon>Eukaryota</taxon>
        <taxon>Metazoa</taxon>
        <taxon>Cnidaria</taxon>
        <taxon>Anthozoa</taxon>
        <taxon>Hexacorallia</taxon>
        <taxon>Scleractinia</taxon>
        <taxon>Astrocoeniina</taxon>
        <taxon>Pocilloporidae</taxon>
        <taxon>Stylophora</taxon>
    </lineage>
</organism>
<dbReference type="Gene3D" id="2.60.220.30">
    <property type="match status" value="1"/>
</dbReference>
<evidence type="ECO:0000259" key="15">
    <source>
        <dbReference type="PROSITE" id="PS50017"/>
    </source>
</evidence>
<dbReference type="Proteomes" id="UP000225706">
    <property type="component" value="Unassembled WGS sequence"/>
</dbReference>
<dbReference type="SMART" id="SM00408">
    <property type="entry name" value="IGc2"/>
    <property type="match status" value="1"/>
</dbReference>
<dbReference type="SMART" id="SM00209">
    <property type="entry name" value="TSP1"/>
    <property type="match status" value="1"/>
</dbReference>
<dbReference type="InterPro" id="IPR011029">
    <property type="entry name" value="DEATH-like_dom_sf"/>
</dbReference>
<proteinExistence type="inferred from homology"/>
<evidence type="ECO:0000256" key="7">
    <source>
        <dbReference type="ARBA" id="ARBA00022989"/>
    </source>
</evidence>
<evidence type="ECO:0000256" key="9">
    <source>
        <dbReference type="ARBA" id="ARBA00023157"/>
    </source>
</evidence>
<keyword evidence="9" id="KW-1015">Disulfide bond</keyword>
<feature type="domain" description="ZU5" evidence="18">
    <location>
        <begin position="569"/>
        <end position="704"/>
    </location>
</feature>
<keyword evidence="12 13" id="KW-0393">Immunoglobulin domain</keyword>
<dbReference type="PROSITE" id="PS50017">
    <property type="entry name" value="DEATH_DOMAIN"/>
    <property type="match status" value="1"/>
</dbReference>
<dbReference type="InterPro" id="IPR000906">
    <property type="entry name" value="ZU5_dom"/>
</dbReference>
<dbReference type="InterPro" id="IPR000884">
    <property type="entry name" value="TSP1_rpt"/>
</dbReference>
<dbReference type="GO" id="GO:0005886">
    <property type="term" value="C:plasma membrane"/>
    <property type="evidence" value="ECO:0007669"/>
    <property type="project" value="UniProtKB-SubCell"/>
</dbReference>
<dbReference type="InterPro" id="IPR003599">
    <property type="entry name" value="Ig_sub"/>
</dbReference>
<dbReference type="PANTHER" id="PTHR12582:SF47">
    <property type="entry name" value="NETRIN RECEPTOR UNC-5"/>
    <property type="match status" value="1"/>
</dbReference>
<evidence type="ECO:0000256" key="4">
    <source>
        <dbReference type="ARBA" id="ARBA00022692"/>
    </source>
</evidence>
<dbReference type="GO" id="GO:0005042">
    <property type="term" value="F:netrin receptor activity"/>
    <property type="evidence" value="ECO:0007669"/>
    <property type="project" value="UniProtKB-UniRule"/>
</dbReference>
<dbReference type="SUPFAM" id="SSF48726">
    <property type="entry name" value="Immunoglobulin"/>
    <property type="match status" value="1"/>
</dbReference>
<dbReference type="EMBL" id="LSMT01000637">
    <property type="protein sequence ID" value="PFX15554.1"/>
    <property type="molecule type" value="Genomic_DNA"/>
</dbReference>
<dbReference type="Pfam" id="PF00531">
    <property type="entry name" value="Death"/>
    <property type="match status" value="1"/>
</dbReference>
<feature type="domain" description="HYR" evidence="16">
    <location>
        <begin position="294"/>
        <end position="384"/>
    </location>
</feature>
<feature type="chain" id="PRO_5025097612" description="Netrin receptor UNC5" evidence="13">
    <location>
        <begin position="22"/>
        <end position="1043"/>
    </location>
</feature>
<reference evidence="20" key="1">
    <citation type="journal article" date="2017" name="bioRxiv">
        <title>Comparative analysis of the genomes of Stylophora pistillata and Acropora digitifera provides evidence for extensive differences between species of corals.</title>
        <authorList>
            <person name="Voolstra C.R."/>
            <person name="Li Y."/>
            <person name="Liew Y.J."/>
            <person name="Baumgarten S."/>
            <person name="Zoccola D."/>
            <person name="Flot J.-F."/>
            <person name="Tambutte S."/>
            <person name="Allemand D."/>
            <person name="Aranda M."/>
        </authorList>
    </citation>
    <scope>NUCLEOTIDE SEQUENCE [LARGE SCALE GENOMIC DNA]</scope>
</reference>
<keyword evidence="6" id="KW-0677">Repeat</keyword>
<comment type="subcellular location">
    <subcellularLocation>
        <location evidence="13">Cell membrane</location>
        <topology evidence="13">Single-pass type I membrane protein</topology>
    </subcellularLocation>
    <subcellularLocation>
        <location evidence="1">Membrane</location>
        <topology evidence="1">Single-pass type I membrane protein</topology>
    </subcellularLocation>
</comment>
<evidence type="ECO:0000256" key="3">
    <source>
        <dbReference type="ARBA" id="ARBA00022473"/>
    </source>
</evidence>
<dbReference type="Gene3D" id="2.20.100.10">
    <property type="entry name" value="Thrombospondin type-1 (TSP1) repeat"/>
    <property type="match status" value="1"/>
</dbReference>
<feature type="compositionally biased region" description="Polar residues" evidence="14">
    <location>
        <begin position="855"/>
        <end position="867"/>
    </location>
</feature>
<evidence type="ECO:0000256" key="2">
    <source>
        <dbReference type="ARBA" id="ARBA00009844"/>
    </source>
</evidence>
<evidence type="ECO:0000259" key="17">
    <source>
        <dbReference type="PROSITE" id="PS50835"/>
    </source>
</evidence>
<dbReference type="InterPro" id="IPR036383">
    <property type="entry name" value="TSP1_rpt_sf"/>
</dbReference>
<feature type="domain" description="Ig-like" evidence="17">
    <location>
        <begin position="137"/>
        <end position="239"/>
    </location>
</feature>
<keyword evidence="10 13" id="KW-0675">Receptor</keyword>
<dbReference type="SUPFAM" id="SSF47986">
    <property type="entry name" value="DEATH domain"/>
    <property type="match status" value="1"/>
</dbReference>
<dbReference type="Gene3D" id="1.10.533.10">
    <property type="entry name" value="Death Domain, Fas"/>
    <property type="match status" value="1"/>
</dbReference>
<keyword evidence="3 13" id="KW-0217">Developmental protein</keyword>
<gene>
    <name evidence="19" type="primary">Unc5c</name>
    <name evidence="19" type="ORF">AWC38_SpisGene20225</name>
</gene>
<evidence type="ECO:0000256" key="13">
    <source>
        <dbReference type="RuleBase" id="RU367033"/>
    </source>
</evidence>
<evidence type="ECO:0000256" key="14">
    <source>
        <dbReference type="SAM" id="MobiDB-lite"/>
    </source>
</evidence>
<evidence type="ECO:0000256" key="5">
    <source>
        <dbReference type="ARBA" id="ARBA00022729"/>
    </source>
</evidence>
<dbReference type="InterPro" id="IPR000488">
    <property type="entry name" value="Death_dom"/>
</dbReference>
<dbReference type="InterPro" id="IPR036179">
    <property type="entry name" value="Ig-like_dom_sf"/>
</dbReference>
<feature type="domain" description="Death" evidence="15">
    <location>
        <begin position="966"/>
        <end position="1035"/>
    </location>
</feature>
<feature type="transmembrane region" description="Helical" evidence="13">
    <location>
        <begin position="421"/>
        <end position="443"/>
    </location>
</feature>
<dbReference type="InterPro" id="IPR037936">
    <property type="entry name" value="UNC5A-D"/>
</dbReference>
<evidence type="ECO:0000256" key="6">
    <source>
        <dbReference type="ARBA" id="ARBA00022737"/>
    </source>
</evidence>
<dbReference type="SMART" id="SM00218">
    <property type="entry name" value="ZU5"/>
    <property type="match status" value="1"/>
</dbReference>
<keyword evidence="11" id="KW-0325">Glycoprotein</keyword>
<dbReference type="Pfam" id="PF25609">
    <property type="entry name" value="Unc5_NetrinR_N"/>
    <property type="match status" value="1"/>
</dbReference>
<keyword evidence="8 13" id="KW-0472">Membrane</keyword>
<dbReference type="PROSITE" id="PS51145">
    <property type="entry name" value="ZU5"/>
    <property type="match status" value="1"/>
</dbReference>
<dbReference type="OrthoDB" id="5980134at2759"/>
<dbReference type="Pfam" id="PF00090">
    <property type="entry name" value="TSP_1"/>
    <property type="match status" value="1"/>
</dbReference>
<dbReference type="InterPro" id="IPR013783">
    <property type="entry name" value="Ig-like_fold"/>
</dbReference>
<comment type="caution">
    <text evidence="19">The sequence shown here is derived from an EMBL/GenBank/DDBJ whole genome shotgun (WGS) entry which is preliminary data.</text>
</comment>
<dbReference type="InterPro" id="IPR003410">
    <property type="entry name" value="HYR_dom"/>
</dbReference>
<evidence type="ECO:0000256" key="12">
    <source>
        <dbReference type="ARBA" id="ARBA00023319"/>
    </source>
</evidence>
<evidence type="ECO:0000256" key="11">
    <source>
        <dbReference type="ARBA" id="ARBA00023180"/>
    </source>
</evidence>
<evidence type="ECO:0000256" key="10">
    <source>
        <dbReference type="ARBA" id="ARBA00023170"/>
    </source>
</evidence>
<evidence type="ECO:0000256" key="1">
    <source>
        <dbReference type="ARBA" id="ARBA00004479"/>
    </source>
</evidence>
<feature type="region of interest" description="Disordered" evidence="14">
    <location>
        <begin position="847"/>
        <end position="867"/>
    </location>
</feature>
<feature type="signal peptide" evidence="13">
    <location>
        <begin position="1"/>
        <end position="21"/>
    </location>
</feature>